<dbReference type="Proteomes" id="UP001595583">
    <property type="component" value="Unassembled WGS sequence"/>
</dbReference>
<comment type="caution">
    <text evidence="4">The sequence shown here is derived from an EMBL/GenBank/DDBJ whole genome shotgun (WGS) entry which is preliminary data.</text>
</comment>
<dbReference type="PANTHER" id="PTHR13847">
    <property type="entry name" value="SARCOSINE DEHYDROGENASE-RELATED"/>
    <property type="match status" value="1"/>
</dbReference>
<keyword evidence="5" id="KW-1185">Reference proteome</keyword>
<feature type="domain" description="FAD dependent oxidoreductase" evidence="3">
    <location>
        <begin position="31"/>
        <end position="382"/>
    </location>
</feature>
<evidence type="ECO:0000259" key="3">
    <source>
        <dbReference type="Pfam" id="PF01266"/>
    </source>
</evidence>
<dbReference type="EMBL" id="JBHRTK010000004">
    <property type="protein sequence ID" value="MFC3205558.1"/>
    <property type="molecule type" value="Genomic_DNA"/>
</dbReference>
<gene>
    <name evidence="4" type="ORF">ACFOHJ_04980</name>
</gene>
<sequence>MDQLERSHGLWKKTAPPAPVTTSLEGDRSVDVAIVGAGFTGLSAALHLAQRGVKVAVLDAEDIGFGGSGRNVGLVNAGMWVMPNDVPKALGVTHGERLLNVLGNAPDEVFDLIGHHGIECEAERQGTLHCAVGQSGLEEIRQRAEQWQARGAPVRVLDAAETAAKTGSASYSGALLDLRAGTIQPLAYVRGLASAAMAAGAEIFTHTQVKGVQPSKAGWTLVTPGALVKADWVVIATNAYTHGLWPELRNEITHLPYFNFATAPLDAQLLKQILPERQGAWDTKEILSSFRLDRAGRLIFGSVGALRGTGAGIHEAWARRGLRRLFPQLDGVKFESSWYGMIGMTDNSLPKFHRLAPNVVAFHGYNGRGIGTGTVFGRLLSDHICGAPEADLPLPPSKPATQRFRAGRERFYELGAQLAHFVSGRF</sequence>
<dbReference type="RefSeq" id="WP_378219123.1">
    <property type="nucleotide sequence ID" value="NZ_JBHRTK010000004.1"/>
</dbReference>
<dbReference type="GO" id="GO:0016491">
    <property type="term" value="F:oxidoreductase activity"/>
    <property type="evidence" value="ECO:0007669"/>
    <property type="project" value="UniProtKB-KW"/>
</dbReference>
<dbReference type="EC" id="1.-.-.-" evidence="4"/>
<dbReference type="InterPro" id="IPR036188">
    <property type="entry name" value="FAD/NAD-bd_sf"/>
</dbReference>
<proteinExistence type="predicted"/>
<feature type="region of interest" description="Disordered" evidence="2">
    <location>
        <begin position="1"/>
        <end position="23"/>
    </location>
</feature>
<dbReference type="Gene3D" id="3.50.50.60">
    <property type="entry name" value="FAD/NAD(P)-binding domain"/>
    <property type="match status" value="1"/>
</dbReference>
<keyword evidence="1 4" id="KW-0560">Oxidoreductase</keyword>
<evidence type="ECO:0000313" key="4">
    <source>
        <dbReference type="EMBL" id="MFC3205558.1"/>
    </source>
</evidence>
<protein>
    <submittedName>
        <fullName evidence="4">NAD(P)/FAD-dependent oxidoreductase</fullName>
        <ecNumber evidence="4">1.-.-.-</ecNumber>
    </submittedName>
</protein>
<dbReference type="PANTHER" id="PTHR13847:SF281">
    <property type="entry name" value="FAD DEPENDENT OXIDOREDUCTASE DOMAIN-CONTAINING PROTEIN"/>
    <property type="match status" value="1"/>
</dbReference>
<evidence type="ECO:0000313" key="5">
    <source>
        <dbReference type="Proteomes" id="UP001595583"/>
    </source>
</evidence>
<dbReference type="Pfam" id="PF01266">
    <property type="entry name" value="DAO"/>
    <property type="match status" value="1"/>
</dbReference>
<organism evidence="4 5">
    <name type="scientific">Aquamicrobium soli</name>
    <dbReference type="NCBI Taxonomy" id="1811518"/>
    <lineage>
        <taxon>Bacteria</taxon>
        <taxon>Pseudomonadati</taxon>
        <taxon>Pseudomonadota</taxon>
        <taxon>Alphaproteobacteria</taxon>
        <taxon>Hyphomicrobiales</taxon>
        <taxon>Phyllobacteriaceae</taxon>
        <taxon>Aquamicrobium</taxon>
    </lineage>
</organism>
<name>A0ABV7K804_9HYPH</name>
<dbReference type="InterPro" id="IPR006076">
    <property type="entry name" value="FAD-dep_OxRdtase"/>
</dbReference>
<accession>A0ABV7K804</accession>
<dbReference type="SUPFAM" id="SSF51905">
    <property type="entry name" value="FAD/NAD(P)-binding domain"/>
    <property type="match status" value="1"/>
</dbReference>
<dbReference type="Gene3D" id="3.30.9.10">
    <property type="entry name" value="D-Amino Acid Oxidase, subunit A, domain 2"/>
    <property type="match status" value="1"/>
</dbReference>
<evidence type="ECO:0000256" key="1">
    <source>
        <dbReference type="ARBA" id="ARBA00023002"/>
    </source>
</evidence>
<evidence type="ECO:0000256" key="2">
    <source>
        <dbReference type="SAM" id="MobiDB-lite"/>
    </source>
</evidence>
<reference evidence="5" key="1">
    <citation type="journal article" date="2019" name="Int. J. Syst. Evol. Microbiol.">
        <title>The Global Catalogue of Microorganisms (GCM) 10K type strain sequencing project: providing services to taxonomists for standard genome sequencing and annotation.</title>
        <authorList>
            <consortium name="The Broad Institute Genomics Platform"/>
            <consortium name="The Broad Institute Genome Sequencing Center for Infectious Disease"/>
            <person name="Wu L."/>
            <person name="Ma J."/>
        </authorList>
    </citation>
    <scope>NUCLEOTIDE SEQUENCE [LARGE SCALE GENOMIC DNA]</scope>
    <source>
        <strain evidence="5">KCTC 52165</strain>
    </source>
</reference>